<dbReference type="NCBIfam" id="TIGR01727">
    <property type="entry name" value="oligo_HPY"/>
    <property type="match status" value="1"/>
</dbReference>
<evidence type="ECO:0000256" key="7">
    <source>
        <dbReference type="ARBA" id="ARBA00023136"/>
    </source>
</evidence>
<comment type="subcellular location">
    <subcellularLocation>
        <location evidence="1">Cell membrane</location>
        <topology evidence="1">Peripheral membrane protein</topology>
    </subcellularLocation>
</comment>
<organism evidence="9 10">
    <name type="scientific">Youngiibacter multivorans</name>
    <dbReference type="NCBI Taxonomy" id="937251"/>
    <lineage>
        <taxon>Bacteria</taxon>
        <taxon>Bacillati</taxon>
        <taxon>Bacillota</taxon>
        <taxon>Clostridia</taxon>
        <taxon>Eubacteriales</taxon>
        <taxon>Clostridiaceae</taxon>
        <taxon>Youngiibacter</taxon>
    </lineage>
</organism>
<dbReference type="InterPro" id="IPR050388">
    <property type="entry name" value="ABC_Ni/Peptide_Import"/>
</dbReference>
<evidence type="ECO:0000256" key="4">
    <source>
        <dbReference type="ARBA" id="ARBA00022475"/>
    </source>
</evidence>
<dbReference type="InterPro" id="IPR003593">
    <property type="entry name" value="AAA+_ATPase"/>
</dbReference>
<evidence type="ECO:0000256" key="3">
    <source>
        <dbReference type="ARBA" id="ARBA00022448"/>
    </source>
</evidence>
<dbReference type="PANTHER" id="PTHR43297">
    <property type="entry name" value="OLIGOPEPTIDE TRANSPORT ATP-BINDING PROTEIN APPD"/>
    <property type="match status" value="1"/>
</dbReference>
<dbReference type="InterPro" id="IPR013563">
    <property type="entry name" value="Oligopep_ABC_C"/>
</dbReference>
<dbReference type="Pfam" id="PF08352">
    <property type="entry name" value="oligo_HPY"/>
    <property type="match status" value="1"/>
</dbReference>
<dbReference type="SMART" id="SM00382">
    <property type="entry name" value="AAA"/>
    <property type="match status" value="1"/>
</dbReference>
<dbReference type="PROSITE" id="PS50893">
    <property type="entry name" value="ABC_TRANSPORTER_2"/>
    <property type="match status" value="1"/>
</dbReference>
<dbReference type="RefSeq" id="WP_209460160.1">
    <property type="nucleotide sequence ID" value="NZ_JAGGKC010000022.1"/>
</dbReference>
<dbReference type="Proteomes" id="UP001519271">
    <property type="component" value="Unassembled WGS sequence"/>
</dbReference>
<dbReference type="Pfam" id="PF00005">
    <property type="entry name" value="ABC_tran"/>
    <property type="match status" value="1"/>
</dbReference>
<keyword evidence="10" id="KW-1185">Reference proteome</keyword>
<evidence type="ECO:0000256" key="2">
    <source>
        <dbReference type="ARBA" id="ARBA00005417"/>
    </source>
</evidence>
<dbReference type="InterPro" id="IPR027417">
    <property type="entry name" value="P-loop_NTPase"/>
</dbReference>
<evidence type="ECO:0000259" key="8">
    <source>
        <dbReference type="PROSITE" id="PS50893"/>
    </source>
</evidence>
<evidence type="ECO:0000313" key="10">
    <source>
        <dbReference type="Proteomes" id="UP001519271"/>
    </source>
</evidence>
<evidence type="ECO:0000256" key="5">
    <source>
        <dbReference type="ARBA" id="ARBA00022741"/>
    </source>
</evidence>
<comment type="caution">
    <text evidence="9">The sequence shown here is derived from an EMBL/GenBank/DDBJ whole genome shotgun (WGS) entry which is preliminary data.</text>
</comment>
<dbReference type="PROSITE" id="PS00211">
    <property type="entry name" value="ABC_TRANSPORTER_1"/>
    <property type="match status" value="1"/>
</dbReference>
<comment type="similarity">
    <text evidence="2">Belongs to the ABC transporter superfamily.</text>
</comment>
<dbReference type="EMBL" id="JAGGKC010000022">
    <property type="protein sequence ID" value="MBP1919976.1"/>
    <property type="molecule type" value="Genomic_DNA"/>
</dbReference>
<dbReference type="CDD" id="cd03257">
    <property type="entry name" value="ABC_NikE_OppD_transporters"/>
    <property type="match status" value="1"/>
</dbReference>
<evidence type="ECO:0000256" key="6">
    <source>
        <dbReference type="ARBA" id="ARBA00022840"/>
    </source>
</evidence>
<accession>A0ABS4G618</accession>
<dbReference type="SUPFAM" id="SSF52540">
    <property type="entry name" value="P-loop containing nucleoside triphosphate hydrolases"/>
    <property type="match status" value="1"/>
</dbReference>
<dbReference type="GO" id="GO:0005524">
    <property type="term" value="F:ATP binding"/>
    <property type="evidence" value="ECO:0007669"/>
    <property type="project" value="UniProtKB-KW"/>
</dbReference>
<dbReference type="PANTHER" id="PTHR43297:SF2">
    <property type="entry name" value="DIPEPTIDE TRANSPORT ATP-BINDING PROTEIN DPPD"/>
    <property type="match status" value="1"/>
</dbReference>
<keyword evidence="7" id="KW-0472">Membrane</keyword>
<dbReference type="InterPro" id="IPR003439">
    <property type="entry name" value="ABC_transporter-like_ATP-bd"/>
</dbReference>
<dbReference type="Gene3D" id="3.40.50.300">
    <property type="entry name" value="P-loop containing nucleotide triphosphate hydrolases"/>
    <property type="match status" value="1"/>
</dbReference>
<keyword evidence="6 9" id="KW-0067">ATP-binding</keyword>
<name>A0ABS4G618_9CLOT</name>
<dbReference type="InterPro" id="IPR017871">
    <property type="entry name" value="ABC_transporter-like_CS"/>
</dbReference>
<keyword evidence="4" id="KW-1003">Cell membrane</keyword>
<evidence type="ECO:0000313" key="9">
    <source>
        <dbReference type="EMBL" id="MBP1919976.1"/>
    </source>
</evidence>
<proteinExistence type="inferred from homology"/>
<gene>
    <name evidence="9" type="ORF">J2Z34_002474</name>
</gene>
<keyword evidence="5" id="KW-0547">Nucleotide-binding</keyword>
<sequence>MEKLLEIKDLKISFKTFFGEVEAVRGVTFDVGKKETVAIVGESGCGKSVTAAGVMQLLPMPPAFYKGGEIIFDGENLLDKSEKEMQGIRGKRIAMIFQDPMTSLNPTMRVGDQIVESLIKHTGISRKEADQKAIEMLELVSVPQPEKRVRQYPHEFSGGMRQRVMIALAMVCDPQLLIADEPTTALDVTVQAQILDLMKDIQQKFGMSIIIITHDLGVVADVADRLVVMYAGQILEQGTTEEIFENPMHPYTRRLLGSVPRLDMSKDKPLNSIDGTPPDLYIPPKGCSFYDRCSDAMKICKDNLPEFIEHTDEHRSRCWLNHPMVIMKKDTKGGQA</sequence>
<evidence type="ECO:0000256" key="1">
    <source>
        <dbReference type="ARBA" id="ARBA00004202"/>
    </source>
</evidence>
<protein>
    <submittedName>
        <fullName evidence="9">Oligopeptide transport system ATP-binding protein</fullName>
    </submittedName>
</protein>
<keyword evidence="3" id="KW-0813">Transport</keyword>
<feature type="domain" description="ABC transporter" evidence="8">
    <location>
        <begin position="5"/>
        <end position="256"/>
    </location>
</feature>
<reference evidence="9 10" key="1">
    <citation type="submission" date="2021-03" db="EMBL/GenBank/DDBJ databases">
        <title>Genomic Encyclopedia of Type Strains, Phase IV (KMG-IV): sequencing the most valuable type-strain genomes for metagenomic binning, comparative biology and taxonomic classification.</title>
        <authorList>
            <person name="Goeker M."/>
        </authorList>
    </citation>
    <scope>NUCLEOTIDE SEQUENCE [LARGE SCALE GENOMIC DNA]</scope>
    <source>
        <strain evidence="9 10">DSM 6139</strain>
    </source>
</reference>